<dbReference type="GO" id="GO:0016410">
    <property type="term" value="F:N-acyltransferase activity"/>
    <property type="evidence" value="ECO:0007669"/>
    <property type="project" value="InterPro"/>
</dbReference>
<keyword evidence="4 7" id="KW-0677">Repeat</keyword>
<dbReference type="Gene3D" id="3.40.1390.10">
    <property type="entry name" value="MurE/MurF, N-terminal domain"/>
    <property type="match status" value="1"/>
</dbReference>
<feature type="domain" description="UDP-3-O-[3-hydroxymyristoyl] glucosamine N-acyltransferase non-repeat region" evidence="8">
    <location>
        <begin position="22"/>
        <end position="89"/>
    </location>
</feature>
<dbReference type="InterPro" id="IPR011004">
    <property type="entry name" value="Trimer_LpxA-like_sf"/>
</dbReference>
<evidence type="ECO:0000313" key="10">
    <source>
        <dbReference type="Proteomes" id="UP000823617"/>
    </source>
</evidence>
<dbReference type="HAMAP" id="MF_00523">
    <property type="entry name" value="LpxD"/>
    <property type="match status" value="1"/>
</dbReference>
<keyword evidence="3 7" id="KW-0808">Transferase</keyword>
<comment type="function">
    <text evidence="7">Catalyzes the N-acylation of UDP-3-O-acylglucosamine using 3-hydroxyacyl-ACP as the acyl donor. Is involved in the biosynthesis of lipid A, a phosphorylated glycolipid that anchors the lipopolysaccharide to the outer membrane of the cell.</text>
</comment>
<dbReference type="GO" id="GO:0009245">
    <property type="term" value="P:lipid A biosynthetic process"/>
    <property type="evidence" value="ECO:0007669"/>
    <property type="project" value="UniProtKB-UniRule"/>
</dbReference>
<dbReference type="AlphaFoldDB" id="A0A9D9HK56"/>
<evidence type="ECO:0000256" key="4">
    <source>
        <dbReference type="ARBA" id="ARBA00022737"/>
    </source>
</evidence>
<comment type="pathway">
    <text evidence="7">Bacterial outer membrane biogenesis; LPS lipid A biosynthesis.</text>
</comment>
<name>A0A9D9HK56_9BACT</name>
<evidence type="ECO:0000256" key="1">
    <source>
        <dbReference type="ARBA" id="ARBA00022516"/>
    </source>
</evidence>
<accession>A0A9D9HK56</accession>
<keyword evidence="1 7" id="KW-0444">Lipid biosynthesis</keyword>
<dbReference type="EC" id="2.3.1.191" evidence="7"/>
<dbReference type="NCBIfam" id="TIGR01853">
    <property type="entry name" value="lipid_A_lpxD"/>
    <property type="match status" value="1"/>
</dbReference>
<evidence type="ECO:0000256" key="6">
    <source>
        <dbReference type="ARBA" id="ARBA00023315"/>
    </source>
</evidence>
<dbReference type="Proteomes" id="UP000823617">
    <property type="component" value="Unassembled WGS sequence"/>
</dbReference>
<comment type="catalytic activity">
    <reaction evidence="7">
        <text>a UDP-3-O-[(3R)-3-hydroxyacyl]-alpha-D-glucosamine + a (3R)-hydroxyacyl-[ACP] = a UDP-2-N,3-O-bis[(3R)-3-hydroxyacyl]-alpha-D-glucosamine + holo-[ACP] + H(+)</text>
        <dbReference type="Rhea" id="RHEA:53836"/>
        <dbReference type="Rhea" id="RHEA-COMP:9685"/>
        <dbReference type="Rhea" id="RHEA-COMP:9945"/>
        <dbReference type="ChEBI" id="CHEBI:15378"/>
        <dbReference type="ChEBI" id="CHEBI:64479"/>
        <dbReference type="ChEBI" id="CHEBI:78827"/>
        <dbReference type="ChEBI" id="CHEBI:137740"/>
        <dbReference type="ChEBI" id="CHEBI:137748"/>
        <dbReference type="EC" id="2.3.1.191"/>
    </reaction>
</comment>
<dbReference type="InterPro" id="IPR001451">
    <property type="entry name" value="Hexapep"/>
</dbReference>
<keyword evidence="2 7" id="KW-0441">Lipid A biosynthesis</keyword>
<evidence type="ECO:0000256" key="3">
    <source>
        <dbReference type="ARBA" id="ARBA00022679"/>
    </source>
</evidence>
<dbReference type="Gene3D" id="2.160.10.10">
    <property type="entry name" value="Hexapeptide repeat proteins"/>
    <property type="match status" value="1"/>
</dbReference>
<sequence length="334" mass="36388">MEFKAKEIAEILNGTVEGNPEATISSFARIENGKPGSICFFANPKYEHYVYVCKADIIIVNRSFEPQKPVPATMIRVENAYAAIAQLLEYVTAKKRSYKRHRSIRSKYFFSTRFGRKVYVGAFSYVGRRTVVGDYTKIYENVYIGDDVKIGSHCIIYPGVRIYPGMEIGNNVIIHSNAVIGADGFGFAPLEDGTYRKIEHTGNVIISDDVEIGANTTVDKSQMGSTVIGKGVKIDNLCQIAHNVEIGDNTVIAAQSGIAGSTKIGKHCVLGGQVGVAGHIVIADNTSFGAQSGVLGNIKKEGQAFMGTPAIPYRDYLRCYAVFKQAGSENSRTK</sequence>
<comment type="caution">
    <text evidence="9">The sequence shown here is derived from an EMBL/GenBank/DDBJ whole genome shotgun (WGS) entry which is preliminary data.</text>
</comment>
<dbReference type="GO" id="GO:0103118">
    <property type="term" value="F:UDP-3-O-[(3R)-3-hydroxyacyl]-glucosamine N-acyltransferase activity"/>
    <property type="evidence" value="ECO:0007669"/>
    <property type="project" value="UniProtKB-EC"/>
</dbReference>
<dbReference type="Pfam" id="PF04613">
    <property type="entry name" value="LpxD"/>
    <property type="match status" value="1"/>
</dbReference>
<dbReference type="InterPro" id="IPR007691">
    <property type="entry name" value="LpxD"/>
</dbReference>
<evidence type="ECO:0000259" key="8">
    <source>
        <dbReference type="Pfam" id="PF04613"/>
    </source>
</evidence>
<comment type="similarity">
    <text evidence="7">Belongs to the transferase hexapeptide repeat family. LpxD subfamily.</text>
</comment>
<comment type="subunit">
    <text evidence="7">Homotrimer.</text>
</comment>
<reference evidence="9" key="1">
    <citation type="submission" date="2020-10" db="EMBL/GenBank/DDBJ databases">
        <authorList>
            <person name="Gilroy R."/>
        </authorList>
    </citation>
    <scope>NUCLEOTIDE SEQUENCE</scope>
    <source>
        <strain evidence="9">B1-3475</strain>
    </source>
</reference>
<evidence type="ECO:0000256" key="2">
    <source>
        <dbReference type="ARBA" id="ARBA00022556"/>
    </source>
</evidence>
<keyword evidence="6 7" id="KW-0012">Acyltransferase</keyword>
<keyword evidence="5 7" id="KW-0443">Lipid metabolism</keyword>
<proteinExistence type="inferred from homology"/>
<reference evidence="9" key="2">
    <citation type="journal article" date="2021" name="PeerJ">
        <title>Extensive microbial diversity within the chicken gut microbiome revealed by metagenomics and culture.</title>
        <authorList>
            <person name="Gilroy R."/>
            <person name="Ravi A."/>
            <person name="Getino M."/>
            <person name="Pursley I."/>
            <person name="Horton D.L."/>
            <person name="Alikhan N.F."/>
            <person name="Baker D."/>
            <person name="Gharbi K."/>
            <person name="Hall N."/>
            <person name="Watson M."/>
            <person name="Adriaenssens E.M."/>
            <person name="Foster-Nyarko E."/>
            <person name="Jarju S."/>
            <person name="Secka A."/>
            <person name="Antonio M."/>
            <person name="Oren A."/>
            <person name="Chaudhuri R.R."/>
            <person name="La Ragione R."/>
            <person name="Hildebrand F."/>
            <person name="Pallen M.J."/>
        </authorList>
    </citation>
    <scope>NUCLEOTIDE SEQUENCE</scope>
    <source>
        <strain evidence="9">B1-3475</strain>
    </source>
</reference>
<dbReference type="CDD" id="cd03352">
    <property type="entry name" value="LbH_LpxD"/>
    <property type="match status" value="1"/>
</dbReference>
<organism evidence="9 10">
    <name type="scientific">Candidatus Cryptobacteroides intestinigallinarum</name>
    <dbReference type="NCBI Taxonomy" id="2840767"/>
    <lineage>
        <taxon>Bacteria</taxon>
        <taxon>Pseudomonadati</taxon>
        <taxon>Bacteroidota</taxon>
        <taxon>Bacteroidia</taxon>
        <taxon>Bacteroidales</taxon>
        <taxon>Candidatus Cryptobacteroides</taxon>
    </lineage>
</organism>
<dbReference type="SUPFAM" id="SSF51161">
    <property type="entry name" value="Trimeric LpxA-like enzymes"/>
    <property type="match status" value="1"/>
</dbReference>
<evidence type="ECO:0000313" key="9">
    <source>
        <dbReference type="EMBL" id="MBO8455339.1"/>
    </source>
</evidence>
<dbReference type="InterPro" id="IPR020573">
    <property type="entry name" value="UDP_GlcNAc_AcTrfase_non-rep"/>
</dbReference>
<evidence type="ECO:0000256" key="7">
    <source>
        <dbReference type="HAMAP-Rule" id="MF_00523"/>
    </source>
</evidence>
<dbReference type="PANTHER" id="PTHR43378">
    <property type="entry name" value="UDP-3-O-ACYLGLUCOSAMINE N-ACYLTRANSFERASE"/>
    <property type="match status" value="1"/>
</dbReference>
<dbReference type="GO" id="GO:0016020">
    <property type="term" value="C:membrane"/>
    <property type="evidence" value="ECO:0007669"/>
    <property type="project" value="GOC"/>
</dbReference>
<gene>
    <name evidence="7 9" type="primary">lpxD</name>
    <name evidence="9" type="ORF">IAC08_02900</name>
</gene>
<evidence type="ECO:0000256" key="5">
    <source>
        <dbReference type="ARBA" id="ARBA00023098"/>
    </source>
</evidence>
<feature type="active site" description="Proton acceptor" evidence="7">
    <location>
        <position position="242"/>
    </location>
</feature>
<dbReference type="PANTHER" id="PTHR43378:SF2">
    <property type="entry name" value="UDP-3-O-ACYLGLUCOSAMINE N-ACYLTRANSFERASE 1, MITOCHONDRIAL-RELATED"/>
    <property type="match status" value="1"/>
</dbReference>
<dbReference type="EMBL" id="JADIMK010000025">
    <property type="protein sequence ID" value="MBO8455339.1"/>
    <property type="molecule type" value="Genomic_DNA"/>
</dbReference>
<dbReference type="Pfam" id="PF00132">
    <property type="entry name" value="Hexapep"/>
    <property type="match status" value="2"/>
</dbReference>
<dbReference type="NCBIfam" id="NF002060">
    <property type="entry name" value="PRK00892.1"/>
    <property type="match status" value="1"/>
</dbReference>
<protein>
    <recommendedName>
        <fullName evidence="7">UDP-3-O-acylglucosamine N-acyltransferase</fullName>
        <ecNumber evidence="7">2.3.1.191</ecNumber>
    </recommendedName>
</protein>